<dbReference type="Proteomes" id="UP000004596">
    <property type="component" value="Unassembled WGS sequence"/>
</dbReference>
<reference evidence="1 2" key="1">
    <citation type="submission" date="2008-04" db="EMBL/GenBank/DDBJ databases">
        <title>Draft genome sequence of Bacteroides intestinalis (DSM 17393).</title>
        <authorList>
            <person name="Sudarsanam P."/>
            <person name="Ley R."/>
            <person name="Guruge J."/>
            <person name="Turnbaugh P.J."/>
            <person name="Mahowald M."/>
            <person name="Liep D."/>
            <person name="Gordon J."/>
        </authorList>
    </citation>
    <scope>NUCLEOTIDE SEQUENCE [LARGE SCALE GENOMIC DNA]</scope>
    <source>
        <strain evidence="1 2">DSM 17393</strain>
    </source>
</reference>
<dbReference type="AlphaFoldDB" id="B3CIJ8"/>
<evidence type="ECO:0000313" key="2">
    <source>
        <dbReference type="Proteomes" id="UP000004596"/>
    </source>
</evidence>
<protein>
    <submittedName>
        <fullName evidence="1">Uncharacterized protein</fullName>
    </submittedName>
</protein>
<proteinExistence type="predicted"/>
<organism evidence="1 2">
    <name type="scientific">Bacteroides intestinalis DSM 17393</name>
    <dbReference type="NCBI Taxonomy" id="471870"/>
    <lineage>
        <taxon>Bacteria</taxon>
        <taxon>Pseudomonadati</taxon>
        <taxon>Bacteroidota</taxon>
        <taxon>Bacteroidia</taxon>
        <taxon>Bacteroidales</taxon>
        <taxon>Bacteroidaceae</taxon>
        <taxon>Bacteroides</taxon>
    </lineage>
</organism>
<dbReference type="EMBL" id="ABJL02000008">
    <property type="protein sequence ID" value="EDV04054.1"/>
    <property type="molecule type" value="Genomic_DNA"/>
</dbReference>
<comment type="caution">
    <text evidence="1">The sequence shown here is derived from an EMBL/GenBank/DDBJ whole genome shotgun (WGS) entry which is preliminary data.</text>
</comment>
<sequence length="150" mass="17081">MIILNLNHFHILTIYILLYESTSLSYVYKSKYLPQMRQLSLLQFPYSSLRKYTRGTDSIIITIHPFAGRHTKQDIQTSLNVLLIKYLICNVSASIGRKFQPLPGKASLSNVCLYPLSAYHHRRTSGSYRATMCGAITHTGCRSATYHYSG</sequence>
<dbReference type="STRING" id="471870.BACINT_03181"/>
<name>B3CIJ8_9BACE</name>
<gene>
    <name evidence="1" type="ORF">BACINT_03181</name>
</gene>
<accession>B3CIJ8</accession>
<reference evidence="1 2" key="2">
    <citation type="submission" date="2008-04" db="EMBL/GenBank/DDBJ databases">
        <authorList>
            <person name="Fulton L."/>
            <person name="Clifton S."/>
            <person name="Fulton B."/>
            <person name="Xu J."/>
            <person name="Minx P."/>
            <person name="Pepin K.H."/>
            <person name="Johnson M."/>
            <person name="Thiruvilangam P."/>
            <person name="Bhonagiri V."/>
            <person name="Nash W.E."/>
            <person name="Mardis E.R."/>
            <person name="Wilson R.K."/>
        </authorList>
    </citation>
    <scope>NUCLEOTIDE SEQUENCE [LARGE SCALE GENOMIC DNA]</scope>
    <source>
        <strain evidence="1 2">DSM 17393</strain>
    </source>
</reference>
<evidence type="ECO:0000313" key="1">
    <source>
        <dbReference type="EMBL" id="EDV04054.1"/>
    </source>
</evidence>